<evidence type="ECO:0000256" key="10">
    <source>
        <dbReference type="ARBA" id="ARBA00023065"/>
    </source>
</evidence>
<evidence type="ECO:0000256" key="11">
    <source>
        <dbReference type="ARBA" id="ARBA00023136"/>
    </source>
</evidence>
<dbReference type="InterPro" id="IPR013130">
    <property type="entry name" value="Fe3_Rdtase_TM_dom"/>
</dbReference>
<keyword evidence="10" id="KW-0406">Ion transport</keyword>
<dbReference type="Proteomes" id="UP000719766">
    <property type="component" value="Unassembled WGS sequence"/>
</dbReference>
<keyword evidence="12" id="KW-0325">Glycoprotein</keyword>
<dbReference type="InterPro" id="IPR013121">
    <property type="entry name" value="Fe_red_NAD-bd_6"/>
</dbReference>
<dbReference type="SFLD" id="SFLDG01168">
    <property type="entry name" value="Ferric_reductase_subgroup_(FRE"/>
    <property type="match status" value="1"/>
</dbReference>
<organism evidence="17 18">
    <name type="scientific">Suillus plorans</name>
    <dbReference type="NCBI Taxonomy" id="116603"/>
    <lineage>
        <taxon>Eukaryota</taxon>
        <taxon>Fungi</taxon>
        <taxon>Dikarya</taxon>
        <taxon>Basidiomycota</taxon>
        <taxon>Agaricomycotina</taxon>
        <taxon>Agaricomycetes</taxon>
        <taxon>Agaricomycetidae</taxon>
        <taxon>Boletales</taxon>
        <taxon>Suillineae</taxon>
        <taxon>Suillaceae</taxon>
        <taxon>Suillus</taxon>
    </lineage>
</organism>
<proteinExistence type="inferred from homology"/>
<dbReference type="EC" id="1.16.1.9" evidence="3"/>
<dbReference type="RefSeq" id="XP_041157373.1">
    <property type="nucleotide sequence ID" value="XM_041299430.1"/>
</dbReference>
<evidence type="ECO:0000256" key="14">
    <source>
        <dbReference type="SAM" id="MobiDB-lite"/>
    </source>
</evidence>
<keyword evidence="8 15" id="KW-1133">Transmembrane helix</keyword>
<dbReference type="GeneID" id="64593194"/>
<dbReference type="OrthoDB" id="3944240at2759"/>
<feature type="transmembrane region" description="Helical" evidence="15">
    <location>
        <begin position="180"/>
        <end position="197"/>
    </location>
</feature>
<comment type="catalytic activity">
    <reaction evidence="13">
        <text>2 a Fe(II)-siderophore + NADP(+) + H(+) = 2 a Fe(III)-siderophore + NADPH</text>
        <dbReference type="Rhea" id="RHEA:28795"/>
        <dbReference type="Rhea" id="RHEA-COMP:11342"/>
        <dbReference type="Rhea" id="RHEA-COMP:11344"/>
        <dbReference type="ChEBI" id="CHEBI:15378"/>
        <dbReference type="ChEBI" id="CHEBI:29033"/>
        <dbReference type="ChEBI" id="CHEBI:29034"/>
        <dbReference type="ChEBI" id="CHEBI:57783"/>
        <dbReference type="ChEBI" id="CHEBI:58349"/>
        <dbReference type="EC" id="1.16.1.9"/>
    </reaction>
</comment>
<feature type="domain" description="FAD-binding FR-type" evidence="16">
    <location>
        <begin position="281"/>
        <end position="404"/>
    </location>
</feature>
<evidence type="ECO:0000256" key="4">
    <source>
        <dbReference type="ARBA" id="ARBA00022448"/>
    </source>
</evidence>
<reference evidence="17" key="1">
    <citation type="journal article" date="2020" name="New Phytol.">
        <title>Comparative genomics reveals dynamic genome evolution in host specialist ectomycorrhizal fungi.</title>
        <authorList>
            <person name="Lofgren L.A."/>
            <person name="Nguyen N.H."/>
            <person name="Vilgalys R."/>
            <person name="Ruytinx J."/>
            <person name="Liao H.L."/>
            <person name="Branco S."/>
            <person name="Kuo A."/>
            <person name="LaButti K."/>
            <person name="Lipzen A."/>
            <person name="Andreopoulos W."/>
            <person name="Pangilinan J."/>
            <person name="Riley R."/>
            <person name="Hundley H."/>
            <person name="Na H."/>
            <person name="Barry K."/>
            <person name="Grigoriev I.V."/>
            <person name="Stajich J.E."/>
            <person name="Kennedy P.G."/>
        </authorList>
    </citation>
    <scope>NUCLEOTIDE SEQUENCE</scope>
    <source>
        <strain evidence="17">S12</strain>
    </source>
</reference>
<keyword evidence="4" id="KW-0813">Transport</keyword>
<dbReference type="SFLD" id="SFLDS00052">
    <property type="entry name" value="Ferric_Reductase_Domain"/>
    <property type="match status" value="1"/>
</dbReference>
<feature type="transmembrane region" description="Helical" evidence="15">
    <location>
        <begin position="217"/>
        <end position="234"/>
    </location>
</feature>
<dbReference type="PANTHER" id="PTHR32361">
    <property type="entry name" value="FERRIC/CUPRIC REDUCTASE TRANSMEMBRANE COMPONENT"/>
    <property type="match status" value="1"/>
</dbReference>
<evidence type="ECO:0000256" key="5">
    <source>
        <dbReference type="ARBA" id="ARBA00022475"/>
    </source>
</evidence>
<dbReference type="SUPFAM" id="SSF52343">
    <property type="entry name" value="Ferredoxin reductase-like, C-terminal NADP-linked domain"/>
    <property type="match status" value="1"/>
</dbReference>
<evidence type="ECO:0000256" key="13">
    <source>
        <dbReference type="ARBA" id="ARBA00048483"/>
    </source>
</evidence>
<protein>
    <recommendedName>
        <fullName evidence="3">ferric-chelate reductase (NADPH)</fullName>
        <ecNumber evidence="3">1.16.1.9</ecNumber>
    </recommendedName>
</protein>
<evidence type="ECO:0000259" key="16">
    <source>
        <dbReference type="PROSITE" id="PS51384"/>
    </source>
</evidence>
<dbReference type="InterPro" id="IPR039261">
    <property type="entry name" value="FNR_nucleotide-bd"/>
</dbReference>
<accession>A0A9P7AKI4</accession>
<dbReference type="AlphaFoldDB" id="A0A9P7AKI4"/>
<comment type="similarity">
    <text evidence="2">Belongs to the ferric reductase (FRE) family.</text>
</comment>
<dbReference type="InterPro" id="IPR013112">
    <property type="entry name" value="FAD-bd_8"/>
</dbReference>
<evidence type="ECO:0000256" key="15">
    <source>
        <dbReference type="SAM" id="Phobius"/>
    </source>
</evidence>
<dbReference type="GO" id="GO:0015677">
    <property type="term" value="P:copper ion import"/>
    <property type="evidence" value="ECO:0007669"/>
    <property type="project" value="TreeGrafter"/>
</dbReference>
<feature type="transmembrane region" description="Helical" evidence="15">
    <location>
        <begin position="27"/>
        <end position="49"/>
    </location>
</feature>
<dbReference type="Pfam" id="PF01794">
    <property type="entry name" value="Ferric_reduct"/>
    <property type="match status" value="1"/>
</dbReference>
<dbReference type="GO" id="GO:0006826">
    <property type="term" value="P:iron ion transport"/>
    <property type="evidence" value="ECO:0007669"/>
    <property type="project" value="UniProtKB-ARBA"/>
</dbReference>
<evidence type="ECO:0000256" key="6">
    <source>
        <dbReference type="ARBA" id="ARBA00022692"/>
    </source>
</evidence>
<gene>
    <name evidence="17" type="ORF">HD556DRAFT_1295820</name>
</gene>
<dbReference type="GO" id="GO:0005886">
    <property type="term" value="C:plasma membrane"/>
    <property type="evidence" value="ECO:0007669"/>
    <property type="project" value="UniProtKB-SubCell"/>
</dbReference>
<keyword evidence="5" id="KW-1003">Cell membrane</keyword>
<keyword evidence="9" id="KW-0560">Oxidoreductase</keyword>
<evidence type="ECO:0000256" key="8">
    <source>
        <dbReference type="ARBA" id="ARBA00022989"/>
    </source>
</evidence>
<comment type="caution">
    <text evidence="17">The sequence shown here is derived from an EMBL/GenBank/DDBJ whole genome shotgun (WGS) entry which is preliminary data.</text>
</comment>
<evidence type="ECO:0000256" key="9">
    <source>
        <dbReference type="ARBA" id="ARBA00023002"/>
    </source>
</evidence>
<dbReference type="SUPFAM" id="SSF63380">
    <property type="entry name" value="Riboflavin synthase domain-like"/>
    <property type="match status" value="1"/>
</dbReference>
<dbReference type="Gene3D" id="3.40.50.80">
    <property type="entry name" value="Nucleotide-binding domain of ferredoxin-NADP reductase (FNR) module"/>
    <property type="match status" value="1"/>
</dbReference>
<keyword evidence="6 15" id="KW-0812">Transmembrane</keyword>
<feature type="region of interest" description="Disordered" evidence="14">
    <location>
        <begin position="64"/>
        <end position="83"/>
    </location>
</feature>
<name>A0A9P7AKI4_9AGAM</name>
<dbReference type="GO" id="GO:0052851">
    <property type="term" value="F:ferric-chelate reductase (NADPH) activity"/>
    <property type="evidence" value="ECO:0007669"/>
    <property type="project" value="UniProtKB-EC"/>
</dbReference>
<dbReference type="InterPro" id="IPR017938">
    <property type="entry name" value="Riboflavin_synthase-like_b-brl"/>
</dbReference>
<keyword evidence="18" id="KW-1185">Reference proteome</keyword>
<evidence type="ECO:0000313" key="18">
    <source>
        <dbReference type="Proteomes" id="UP000719766"/>
    </source>
</evidence>
<dbReference type="Pfam" id="PF08022">
    <property type="entry name" value="FAD_binding_8"/>
    <property type="match status" value="1"/>
</dbReference>
<dbReference type="CDD" id="cd06186">
    <property type="entry name" value="NOX_Duox_like_FAD_NADP"/>
    <property type="match status" value="1"/>
</dbReference>
<keyword evidence="11 15" id="KW-0472">Membrane</keyword>
<dbReference type="InterPro" id="IPR017927">
    <property type="entry name" value="FAD-bd_FR_type"/>
</dbReference>
<dbReference type="PROSITE" id="PS51384">
    <property type="entry name" value="FAD_FR"/>
    <property type="match status" value="1"/>
</dbReference>
<evidence type="ECO:0000256" key="12">
    <source>
        <dbReference type="ARBA" id="ARBA00023180"/>
    </source>
</evidence>
<evidence type="ECO:0000256" key="2">
    <source>
        <dbReference type="ARBA" id="ARBA00006278"/>
    </source>
</evidence>
<evidence type="ECO:0000256" key="3">
    <source>
        <dbReference type="ARBA" id="ARBA00012668"/>
    </source>
</evidence>
<feature type="transmembrane region" description="Helical" evidence="15">
    <location>
        <begin position="106"/>
        <end position="128"/>
    </location>
</feature>
<feature type="transmembrane region" description="Helical" evidence="15">
    <location>
        <begin position="140"/>
        <end position="160"/>
    </location>
</feature>
<dbReference type="InterPro" id="IPR051410">
    <property type="entry name" value="Ferric/Cupric_Reductase"/>
</dbReference>
<evidence type="ECO:0000256" key="1">
    <source>
        <dbReference type="ARBA" id="ARBA00004651"/>
    </source>
</evidence>
<dbReference type="GO" id="GO:0006879">
    <property type="term" value="P:intracellular iron ion homeostasis"/>
    <property type="evidence" value="ECO:0007669"/>
    <property type="project" value="TreeGrafter"/>
</dbReference>
<dbReference type="PANTHER" id="PTHR32361:SF9">
    <property type="entry name" value="FERRIC REDUCTASE TRANSMEMBRANE COMPONENT 3-RELATED"/>
    <property type="match status" value="1"/>
</dbReference>
<keyword evidence="7" id="KW-0249">Electron transport</keyword>
<dbReference type="Pfam" id="PF08030">
    <property type="entry name" value="NAD_binding_6"/>
    <property type="match status" value="1"/>
</dbReference>
<comment type="subcellular location">
    <subcellularLocation>
        <location evidence="1">Cell membrane</location>
        <topology evidence="1">Multi-pass membrane protein</topology>
    </subcellularLocation>
</comment>
<evidence type="ECO:0000256" key="7">
    <source>
        <dbReference type="ARBA" id="ARBA00022982"/>
    </source>
</evidence>
<sequence length="591" mass="64546">MAAPVVPSSFQIYNSYVEDPKWQIKFTIIWCSGVALAVAVSIPSVILGLRHGRSLKGIAGISETGGYQSAHSDGKEPPPTTRRKGRRLVGAWNALISPTYWSPPKLGLNVGQIIVLSAYLTAVLVCIIKDAPLISNPNRAGFLALAQFPVVFLFATKNSILSLLLGPGNGYEKLNFMHRMAGRAMFLAACIHGFLWIRNRLQYGLAILGPQKETSGVASLALLCIIVLTSLRPVRRLFYECFFIIHILTYVAFFVAICYHTSYASPWIFPPLAFYGADILLRLFRYRIKAATLTAQDTRMTMIRVHNCDDGWLAGQHVRLRVLFSNRVFESHPLTILSAPPSHSCLSSPGFFLAARNDGDWTRALNSYTRGEQERLRIENRSEGDSGAFVQVMLDGPYGGSSVDLGLYESVFLIAGGSGVTFTLGLLDDIVGRCVKLGRSQGERTRGIEFTWCIRSFGQIEWFAPMLIDIATAASNSTIDLHISIFITCSQACDPEAVLHIPNSVVALSRPAVHNLLRDFISFPSSCEKEDSIDMQCDESQKLMGLGGGVAVCASGPESLTRDAQNAVAGLGLIMGMDVGGIALHTEQFTL</sequence>
<dbReference type="EMBL" id="JABBWE010000050">
    <property type="protein sequence ID" value="KAG1790405.1"/>
    <property type="molecule type" value="Genomic_DNA"/>
</dbReference>
<evidence type="ECO:0000313" key="17">
    <source>
        <dbReference type="EMBL" id="KAG1790405.1"/>
    </source>
</evidence>
<feature type="transmembrane region" description="Helical" evidence="15">
    <location>
        <begin position="241"/>
        <end position="262"/>
    </location>
</feature>